<feature type="region of interest" description="Disordered" evidence="1">
    <location>
        <begin position="809"/>
        <end position="902"/>
    </location>
</feature>
<keyword evidence="4" id="KW-1185">Reference proteome</keyword>
<reference evidence="3 4" key="1">
    <citation type="submission" date="2018-10" db="EMBL/GenBank/DDBJ databases">
        <title>Draft genome sequence of Aquitalea MWU14-2217 isolated from a wild cranberry bog in Provincetown, Massachusetts.</title>
        <authorList>
            <person name="Ebadzadsahrai G."/>
            <person name="Soby S."/>
        </authorList>
    </citation>
    <scope>NUCLEOTIDE SEQUENCE [LARGE SCALE GENOMIC DNA]</scope>
    <source>
        <strain evidence="3 4">MWU14-2217</strain>
    </source>
</reference>
<evidence type="ECO:0000256" key="1">
    <source>
        <dbReference type="SAM" id="MobiDB-lite"/>
    </source>
</evidence>
<name>A0A454JL94_9NEIS</name>
<evidence type="ECO:0000313" key="4">
    <source>
        <dbReference type="Proteomes" id="UP000274139"/>
    </source>
</evidence>
<feature type="region of interest" description="Disordered" evidence="1">
    <location>
        <begin position="1067"/>
        <end position="1091"/>
    </location>
</feature>
<feature type="domain" description="Protein NO VEIN C-terminal" evidence="2">
    <location>
        <begin position="943"/>
        <end position="1025"/>
    </location>
</feature>
<proteinExistence type="predicted"/>
<dbReference type="AlphaFoldDB" id="A0A454JL94"/>
<sequence>MQPFATLLRDKEVGVGYLTLDDLTSGLLTGGYDQILPMDQVAPWLRSAENRSVLSQEVALLLERVAKDAKSGAREKARRCALVLTTDDALAPAAVLRESSTATRDVFANVAPAEYWATNNNPPDLLDLVSQFSVRDAISLLRSAGQEKLELCNLSDSGWIVRVVGWFAANRAFVAADPDVQSAIRALSIWPSGEGLCSLDRLSVPGDFEDGLKLARILDPHISSRWASFLLEDLGARKLDLETYLIEHAPRAFEKEPLPDLDTRRALLRVLVAHAGDLLDEQNIATALRQLPIVECQDGQFHRPIGTYFENSLVLEVLGSTAPLAKLPDEKQMATRDVLQWLGVSDFPRAHDVLQRVENLTNQGPSADRREAIRSLFKGLAENWENLADKHDDLEELQRMAWLPGHRSTSWLPPSSVYSVFSRFLFETQAEFLDIPVLVQRVAADGLLRFLQIRSEPDVILVVKHLLQVAQHGDGVNMQVYEFLNRHALDQKINLLKGKACLYLSDGSYVEGGVCYWGTHPFGQNRIHLNQDWRKYQPLLTQLGVSESPTALDALQVLGEISEAYTDNRQLENEDHQVVMSCWSLLSEKLDDIPDLAESLASLKVVPNASHYLRKPCDVFFDDRPGLADKFDEAFRKLVIRRPETSWRAMATAGVRFLSSAVKMELVQCSDPILDEAMGQRLQERWPLVRRVFATLVDMPEGLTVPPELWGSDRLTVNYRILNYPGPTEDVVAHLTEARLRMYFCRGRMNVWGAIARELAFGFYPDVAAGPLAAAIKEVLQSADVEEARAGLDDLGIPEVALDSIDEPVSEDAGLGMGAGHNAGMGEESSGFDASTCESNAKADEEDFNDSSDESETGTADETGGAKPKWVRERGERGAGTQHGNGEGGKPKDRGHKPASVKTLREGYTFVGRSYLKPECENEDTELSEEAKARRADSDRQGIDKVLKSELQDGRQPTEMPHDNEGYDIESRAPEGQIVRYIEVKSLTGPWNGFGVKLSAPQFRMAQAKQDAYWLYVVEKATSADANIYRIQNPASKVVEYRFDDGWQLVAEEESTHQRRSILDVLSRNPASGDEMDEEIVGEKTPLLEDD</sequence>
<feature type="compositionally biased region" description="Basic and acidic residues" evidence="1">
    <location>
        <begin position="929"/>
        <end position="953"/>
    </location>
</feature>
<gene>
    <name evidence="3" type="ORF">EAY64_05440</name>
</gene>
<organism evidence="3 4">
    <name type="scientific">Aquitalea palustris</name>
    <dbReference type="NCBI Taxonomy" id="2480983"/>
    <lineage>
        <taxon>Bacteria</taxon>
        <taxon>Pseudomonadati</taxon>
        <taxon>Pseudomonadota</taxon>
        <taxon>Betaproteobacteria</taxon>
        <taxon>Neisseriales</taxon>
        <taxon>Chromobacteriaceae</taxon>
        <taxon>Aquitalea</taxon>
    </lineage>
</organism>
<dbReference type="InterPro" id="IPR024975">
    <property type="entry name" value="NOV_C"/>
</dbReference>
<accession>A0A454JL94</accession>
<evidence type="ECO:0000259" key="2">
    <source>
        <dbReference type="Pfam" id="PF13020"/>
    </source>
</evidence>
<comment type="caution">
    <text evidence="3">The sequence shown here is derived from an EMBL/GenBank/DDBJ whole genome shotgun (WGS) entry which is preliminary data.</text>
</comment>
<dbReference type="Proteomes" id="UP000274139">
    <property type="component" value="Unassembled WGS sequence"/>
</dbReference>
<feature type="compositionally biased region" description="Acidic residues" evidence="1">
    <location>
        <begin position="844"/>
        <end position="856"/>
    </location>
</feature>
<feature type="compositionally biased region" description="Basic and acidic residues" evidence="1">
    <location>
        <begin position="960"/>
        <end position="969"/>
    </location>
</feature>
<dbReference type="EMBL" id="RFAR01000018">
    <property type="protein sequence ID" value="RMD00168.1"/>
    <property type="molecule type" value="Genomic_DNA"/>
</dbReference>
<protein>
    <submittedName>
        <fullName evidence="3">DUF3883 domain-containing protein</fullName>
    </submittedName>
</protein>
<evidence type="ECO:0000313" key="3">
    <source>
        <dbReference type="EMBL" id="RMD00168.1"/>
    </source>
</evidence>
<dbReference type="Pfam" id="PF13020">
    <property type="entry name" value="NOV_C"/>
    <property type="match status" value="1"/>
</dbReference>
<feature type="region of interest" description="Disordered" evidence="1">
    <location>
        <begin position="920"/>
        <end position="969"/>
    </location>
</feature>
<dbReference type="OrthoDB" id="9802640at2"/>